<proteinExistence type="predicted"/>
<accession>A0A256SQQ5</accession>
<reference evidence="2" key="1">
    <citation type="submission" date="2017-05" db="EMBL/GenBank/DDBJ databases">
        <authorList>
            <person name="Lin X.B."/>
            <person name="Stothard P."/>
            <person name="Tasseva G."/>
            <person name="Walter J."/>
        </authorList>
    </citation>
    <scope>NUCLEOTIDE SEQUENCE [LARGE SCALE GENOMIC DNA]</scope>
    <source>
        <strain evidence="2">114h</strain>
    </source>
</reference>
<dbReference type="AlphaFoldDB" id="A0A256SQQ5"/>
<dbReference type="InterPro" id="IPR041242">
    <property type="entry name" value="HNHc_6"/>
</dbReference>
<organism evidence="1 2">
    <name type="scientific">Limosilactobacillus reuteri</name>
    <name type="common">Lactobacillus reuteri</name>
    <dbReference type="NCBI Taxonomy" id="1598"/>
    <lineage>
        <taxon>Bacteria</taxon>
        <taxon>Bacillati</taxon>
        <taxon>Bacillota</taxon>
        <taxon>Bacilli</taxon>
        <taxon>Lactobacillales</taxon>
        <taxon>Lactobacillaceae</taxon>
        <taxon>Limosilactobacillus</taxon>
    </lineage>
</organism>
<evidence type="ECO:0008006" key="3">
    <source>
        <dbReference type="Google" id="ProtNLM"/>
    </source>
</evidence>
<dbReference type="RefSeq" id="WP_094537060.1">
    <property type="nucleotide sequence ID" value="NZ_NGPL01000029.1"/>
</dbReference>
<reference evidence="1 2" key="2">
    <citation type="submission" date="2017-09" db="EMBL/GenBank/DDBJ databases">
        <title>Tripartite evolution among Lactobacillus johnsonii, Lactobacillus taiwanensis, Lactobacillus reuteri and their rodent host.</title>
        <authorList>
            <person name="Wang T."/>
            <person name="Knowles S."/>
            <person name="Cheng C."/>
        </authorList>
    </citation>
    <scope>NUCLEOTIDE SEQUENCE [LARGE SCALE GENOMIC DNA]</scope>
    <source>
        <strain evidence="1 2">114h</strain>
    </source>
</reference>
<protein>
    <recommendedName>
        <fullName evidence="3">DUF968 domain-containing protein</fullName>
    </recommendedName>
</protein>
<dbReference type="CDD" id="cd00085">
    <property type="entry name" value="HNHc"/>
    <property type="match status" value="1"/>
</dbReference>
<name>A0A256SQQ5_LIMRT</name>
<dbReference type="EMBL" id="NGPL01000029">
    <property type="protein sequence ID" value="OYS69212.1"/>
    <property type="molecule type" value="Genomic_DNA"/>
</dbReference>
<dbReference type="Pfam" id="PF16784">
    <property type="entry name" value="HNHc_6"/>
    <property type="match status" value="1"/>
</dbReference>
<dbReference type="Proteomes" id="UP000215747">
    <property type="component" value="Unassembled WGS sequence"/>
</dbReference>
<evidence type="ECO:0000313" key="1">
    <source>
        <dbReference type="EMBL" id="OYS69212.1"/>
    </source>
</evidence>
<gene>
    <name evidence="1" type="ORF">CBF96_05175</name>
</gene>
<comment type="caution">
    <text evidence="1">The sequence shown here is derived from an EMBL/GenBank/DDBJ whole genome shotgun (WGS) entry which is preliminary data.</text>
</comment>
<sequence>MQSGTAYLQDGFWVIKPDQQQNLEHIATLNEGKLQGIPVDFEFADPRKARPRQRRLFFALLGDISFWSGTPVNWLKEYFYNQYTIKTAGKEISLADSTGNTVSDAKNLIDIVIDFIFDFRVPIKSGYELLPRDEEYFQYKCLLNRQCIICGKHADVHHIDEIGMGRNRNTIDHTKHHLMALCRIHHTEYHQIGPIAFSNRYHVSTTGIRLNADALKKIGVRGNYENNSINTPF</sequence>
<dbReference type="InterPro" id="IPR003615">
    <property type="entry name" value="HNH_nuc"/>
</dbReference>
<evidence type="ECO:0000313" key="2">
    <source>
        <dbReference type="Proteomes" id="UP000215747"/>
    </source>
</evidence>